<evidence type="ECO:0000313" key="9">
    <source>
        <dbReference type="EMBL" id="TBL81517.1"/>
    </source>
</evidence>
<dbReference type="InterPro" id="IPR027417">
    <property type="entry name" value="P-loop_NTPase"/>
</dbReference>
<dbReference type="AlphaFoldDB" id="A0A4Q9DWQ3"/>
<dbReference type="FunFam" id="3.40.50.300:FF:000016">
    <property type="entry name" value="Oligopeptide ABC transporter ATP-binding component"/>
    <property type="match status" value="2"/>
</dbReference>
<comment type="similarity">
    <text evidence="2">Belongs to the ABC transporter superfamily.</text>
</comment>
<dbReference type="InterPro" id="IPR003439">
    <property type="entry name" value="ABC_transporter-like_ATP-bd"/>
</dbReference>
<feature type="domain" description="ABC transporter" evidence="8">
    <location>
        <begin position="29"/>
        <end position="279"/>
    </location>
</feature>
<dbReference type="SMART" id="SM00382">
    <property type="entry name" value="AAA"/>
    <property type="match status" value="2"/>
</dbReference>
<keyword evidence="7" id="KW-0472">Membrane</keyword>
<dbReference type="Pfam" id="PF08352">
    <property type="entry name" value="oligo_HPY"/>
    <property type="match status" value="2"/>
</dbReference>
<name>A0A4Q9DWQ3_9BACL</name>
<dbReference type="GO" id="GO:0015833">
    <property type="term" value="P:peptide transport"/>
    <property type="evidence" value="ECO:0007669"/>
    <property type="project" value="InterPro"/>
</dbReference>
<dbReference type="RefSeq" id="WP_131011302.1">
    <property type="nucleotide sequence ID" value="NZ_SIRE01000002.1"/>
</dbReference>
<dbReference type="NCBIfam" id="NF008453">
    <property type="entry name" value="PRK11308.1"/>
    <property type="match status" value="2"/>
</dbReference>
<keyword evidence="3" id="KW-0813">Transport</keyword>
<dbReference type="PROSITE" id="PS50893">
    <property type="entry name" value="ABC_TRANSPORTER_2"/>
    <property type="match status" value="2"/>
</dbReference>
<comment type="subcellular location">
    <subcellularLocation>
        <location evidence="1">Cell membrane</location>
        <topology evidence="1">Peripheral membrane protein</topology>
    </subcellularLocation>
</comment>
<proteinExistence type="inferred from homology"/>
<gene>
    <name evidence="9" type="ORF">EYB31_00425</name>
</gene>
<dbReference type="Proteomes" id="UP000293142">
    <property type="component" value="Unassembled WGS sequence"/>
</dbReference>
<evidence type="ECO:0000256" key="4">
    <source>
        <dbReference type="ARBA" id="ARBA00022475"/>
    </source>
</evidence>
<evidence type="ECO:0000259" key="8">
    <source>
        <dbReference type="PROSITE" id="PS50893"/>
    </source>
</evidence>
<dbReference type="EMBL" id="SIRE01000002">
    <property type="protein sequence ID" value="TBL81517.1"/>
    <property type="molecule type" value="Genomic_DNA"/>
</dbReference>
<dbReference type="Pfam" id="PF00005">
    <property type="entry name" value="ABC_tran"/>
    <property type="match status" value="2"/>
</dbReference>
<organism evidence="9 10">
    <name type="scientific">Paenibacillus thalictri</name>
    <dbReference type="NCBI Taxonomy" id="2527873"/>
    <lineage>
        <taxon>Bacteria</taxon>
        <taxon>Bacillati</taxon>
        <taxon>Bacillota</taxon>
        <taxon>Bacilli</taxon>
        <taxon>Bacillales</taxon>
        <taxon>Paenibacillaceae</taxon>
        <taxon>Paenibacillus</taxon>
    </lineage>
</organism>
<dbReference type="InterPro" id="IPR017871">
    <property type="entry name" value="ABC_transporter-like_CS"/>
</dbReference>
<reference evidence="9 10" key="1">
    <citation type="submission" date="2019-02" db="EMBL/GenBank/DDBJ databases">
        <title>Paenibacillus sp. nov., isolated from surface-sterilized tissue of Thalictrum simplex L.</title>
        <authorList>
            <person name="Tuo L."/>
        </authorList>
    </citation>
    <scope>NUCLEOTIDE SEQUENCE [LARGE SCALE GENOMIC DNA]</scope>
    <source>
        <strain evidence="9 10">N2SHLJ1</strain>
    </source>
</reference>
<dbReference type="PROSITE" id="PS00211">
    <property type="entry name" value="ABC_TRANSPORTER_1"/>
    <property type="match status" value="2"/>
</dbReference>
<dbReference type="InterPro" id="IPR003593">
    <property type="entry name" value="AAA+_ATPase"/>
</dbReference>
<feature type="domain" description="ABC transporter" evidence="8">
    <location>
        <begin position="402"/>
        <end position="642"/>
    </location>
</feature>
<evidence type="ECO:0000256" key="6">
    <source>
        <dbReference type="ARBA" id="ARBA00022840"/>
    </source>
</evidence>
<dbReference type="PANTHER" id="PTHR43297:SF2">
    <property type="entry name" value="DIPEPTIDE TRANSPORT ATP-BINDING PROTEIN DPPD"/>
    <property type="match status" value="1"/>
</dbReference>
<dbReference type="GO" id="GO:0005524">
    <property type="term" value="F:ATP binding"/>
    <property type="evidence" value="ECO:0007669"/>
    <property type="project" value="UniProtKB-KW"/>
</dbReference>
<evidence type="ECO:0000313" key="10">
    <source>
        <dbReference type="Proteomes" id="UP000293142"/>
    </source>
</evidence>
<keyword evidence="6 9" id="KW-0067">ATP-binding</keyword>
<dbReference type="Gene3D" id="3.40.50.300">
    <property type="entry name" value="P-loop containing nucleotide triphosphate hydrolases"/>
    <property type="match status" value="2"/>
</dbReference>
<dbReference type="OrthoDB" id="9802264at2"/>
<keyword evidence="4" id="KW-1003">Cell membrane</keyword>
<dbReference type="NCBIfam" id="TIGR01727">
    <property type="entry name" value="oligo_HPY"/>
    <property type="match status" value="2"/>
</dbReference>
<evidence type="ECO:0000256" key="2">
    <source>
        <dbReference type="ARBA" id="ARBA00005417"/>
    </source>
</evidence>
<evidence type="ECO:0000256" key="3">
    <source>
        <dbReference type="ARBA" id="ARBA00022448"/>
    </source>
</evidence>
<protein>
    <submittedName>
        <fullName evidence="9">ABC transporter ATP-binding protein</fullName>
    </submittedName>
</protein>
<evidence type="ECO:0000256" key="5">
    <source>
        <dbReference type="ARBA" id="ARBA00022741"/>
    </source>
</evidence>
<dbReference type="InterPro" id="IPR013563">
    <property type="entry name" value="Oligopep_ABC_C"/>
</dbReference>
<sequence>MDKTVPRHDFAVFREPGDVLAAASPEAVLEVEGLHTHFETEGGTVRAVNGVSFTLAPGERMAIVGESGSGKSAMAMSLIRLVSYPGNIVSGSIRFAGKDLLKAGEREMNRLRGGDIGTVFQDPMTSLDPVMKIEDQMVLPIRRHLGLSAKEASVRAAELLAKVGIPDPQARLRQYPFELSGGMRQRVLIAMAIACNPKLIIADEPTTALDVTIQAQIVELLKQLTSSTGSAMLFITHDLGLVARFAHRVAVMYAGKIVETGQVEDVFLRPQHPYTQSLLRTIPSMTGPKPARLLQIEGLPPDMRHPVSGCAFKERCAAAQGRCSVEAPELLASSGEPSSGQGHLAACWVEGGLSSVLESREEDELFTRFKADAASDTGRPDLPDFEEGEDVLSVQGLRKQFLRKPGLPWKPAVKVQAVNGIDLRLRRGETIGLVGESGCGKSTTARLLLHLEEPTGGTIAVNGEPLTSLQDESWISYRKRVQMVFQDPYASFNPKMTVSEIICEPLDVMKIGTRPERQRKAYDLIQKVGLDPAYLSRFPSQLSGGQRQRVGIARALALSPDVIVADEPTSALDVSVRAQVINLLSDLKNELGISFIFISHDLSTVRYISDKIAVMYLGEIVEIGPSEDVFQAPMHPYTSALLAAVPIPDPVKERSRSVELLTGDLPSPANPPAGCAFSSRCPMASIRCREEKPALVQFGERKAACHYAHA</sequence>
<evidence type="ECO:0000256" key="7">
    <source>
        <dbReference type="ARBA" id="ARBA00023136"/>
    </source>
</evidence>
<keyword evidence="5" id="KW-0547">Nucleotide-binding</keyword>
<dbReference type="GO" id="GO:0016887">
    <property type="term" value="F:ATP hydrolysis activity"/>
    <property type="evidence" value="ECO:0007669"/>
    <property type="project" value="InterPro"/>
</dbReference>
<dbReference type="SUPFAM" id="SSF52540">
    <property type="entry name" value="P-loop containing nucleoside triphosphate hydrolases"/>
    <property type="match status" value="2"/>
</dbReference>
<dbReference type="PANTHER" id="PTHR43297">
    <property type="entry name" value="OLIGOPEPTIDE TRANSPORT ATP-BINDING PROTEIN APPD"/>
    <property type="match status" value="1"/>
</dbReference>
<dbReference type="CDD" id="cd03257">
    <property type="entry name" value="ABC_NikE_OppD_transporters"/>
    <property type="match status" value="2"/>
</dbReference>
<dbReference type="InterPro" id="IPR050388">
    <property type="entry name" value="ABC_Ni/Peptide_Import"/>
</dbReference>
<evidence type="ECO:0000256" key="1">
    <source>
        <dbReference type="ARBA" id="ARBA00004202"/>
    </source>
</evidence>
<dbReference type="GO" id="GO:0005886">
    <property type="term" value="C:plasma membrane"/>
    <property type="evidence" value="ECO:0007669"/>
    <property type="project" value="UniProtKB-SubCell"/>
</dbReference>
<accession>A0A4Q9DWQ3</accession>
<dbReference type="NCBIfam" id="NF007739">
    <property type="entry name" value="PRK10419.1"/>
    <property type="match status" value="2"/>
</dbReference>
<keyword evidence="10" id="KW-1185">Reference proteome</keyword>
<comment type="caution">
    <text evidence="9">The sequence shown here is derived from an EMBL/GenBank/DDBJ whole genome shotgun (WGS) entry which is preliminary data.</text>
</comment>